<proteinExistence type="predicted"/>
<keyword evidence="3" id="KW-0804">Transcription</keyword>
<evidence type="ECO:0000256" key="2">
    <source>
        <dbReference type="ARBA" id="ARBA00023125"/>
    </source>
</evidence>
<dbReference type="CDD" id="cd07377">
    <property type="entry name" value="WHTH_GntR"/>
    <property type="match status" value="1"/>
</dbReference>
<feature type="domain" description="HTH gntR-type" evidence="5">
    <location>
        <begin position="12"/>
        <end position="80"/>
    </location>
</feature>
<evidence type="ECO:0000313" key="6">
    <source>
        <dbReference type="EMBL" id="MBB5063911.1"/>
    </source>
</evidence>
<comment type="caution">
    <text evidence="6">The sequence shown here is derived from an EMBL/GenBank/DDBJ whole genome shotgun (WGS) entry which is preliminary data.</text>
</comment>
<dbReference type="InterPro" id="IPR000524">
    <property type="entry name" value="Tscrpt_reg_HTH_GntR"/>
</dbReference>
<evidence type="ECO:0000256" key="4">
    <source>
        <dbReference type="SAM" id="MobiDB-lite"/>
    </source>
</evidence>
<feature type="region of interest" description="Disordered" evidence="4">
    <location>
        <begin position="121"/>
        <end position="141"/>
    </location>
</feature>
<dbReference type="PROSITE" id="PS50949">
    <property type="entry name" value="HTH_GNTR"/>
    <property type="match status" value="1"/>
</dbReference>
<protein>
    <submittedName>
        <fullName evidence="6">GntR family transcriptional regulator</fullName>
    </submittedName>
</protein>
<dbReference type="SUPFAM" id="SSF46785">
    <property type="entry name" value="Winged helix' DNA-binding domain"/>
    <property type="match status" value="1"/>
</dbReference>
<organism evidence="6 7">
    <name type="scientific">Granulicella mallensis</name>
    <dbReference type="NCBI Taxonomy" id="940614"/>
    <lineage>
        <taxon>Bacteria</taxon>
        <taxon>Pseudomonadati</taxon>
        <taxon>Acidobacteriota</taxon>
        <taxon>Terriglobia</taxon>
        <taxon>Terriglobales</taxon>
        <taxon>Acidobacteriaceae</taxon>
        <taxon>Granulicella</taxon>
    </lineage>
</organism>
<keyword evidence="1" id="KW-0805">Transcription regulation</keyword>
<evidence type="ECO:0000256" key="1">
    <source>
        <dbReference type="ARBA" id="ARBA00023015"/>
    </source>
</evidence>
<evidence type="ECO:0000259" key="5">
    <source>
        <dbReference type="PROSITE" id="PS50949"/>
    </source>
</evidence>
<dbReference type="Proteomes" id="UP000584867">
    <property type="component" value="Unassembled WGS sequence"/>
</dbReference>
<gene>
    <name evidence="6" type="ORF">HDF15_002259</name>
</gene>
<evidence type="ECO:0000256" key="3">
    <source>
        <dbReference type="ARBA" id="ARBA00023163"/>
    </source>
</evidence>
<dbReference type="InterPro" id="IPR036388">
    <property type="entry name" value="WH-like_DNA-bd_sf"/>
</dbReference>
<sequence>MTPFRIQLRPGVPVFEQIVYAAKRAIVSGQLCAGDPFPSVRALSREQHINPNTAHKVIAALLAEGLLESRPGVGTIVASPQNSTLRARRDLLQRQVEPLVVEAMHLGLRREEVLEAVSDHWQRLSQSTPDPKPTDIAGDTK</sequence>
<dbReference type="GO" id="GO:0003677">
    <property type="term" value="F:DNA binding"/>
    <property type="evidence" value="ECO:0007669"/>
    <property type="project" value="UniProtKB-KW"/>
</dbReference>
<dbReference type="Pfam" id="PF00392">
    <property type="entry name" value="GntR"/>
    <property type="match status" value="1"/>
</dbReference>
<keyword evidence="2" id="KW-0238">DNA-binding</keyword>
<evidence type="ECO:0000313" key="7">
    <source>
        <dbReference type="Proteomes" id="UP000584867"/>
    </source>
</evidence>
<dbReference type="PANTHER" id="PTHR38445">
    <property type="entry name" value="HTH-TYPE TRANSCRIPTIONAL REPRESSOR YTRA"/>
    <property type="match status" value="1"/>
</dbReference>
<dbReference type="PANTHER" id="PTHR38445:SF7">
    <property type="entry name" value="GNTR-FAMILY TRANSCRIPTIONAL REGULATOR"/>
    <property type="match status" value="1"/>
</dbReference>
<dbReference type="GO" id="GO:0003700">
    <property type="term" value="F:DNA-binding transcription factor activity"/>
    <property type="evidence" value="ECO:0007669"/>
    <property type="project" value="InterPro"/>
</dbReference>
<reference evidence="6 7" key="1">
    <citation type="submission" date="2020-08" db="EMBL/GenBank/DDBJ databases">
        <title>Genomic Encyclopedia of Type Strains, Phase IV (KMG-V): Genome sequencing to study the core and pangenomes of soil and plant-associated prokaryotes.</title>
        <authorList>
            <person name="Whitman W."/>
        </authorList>
    </citation>
    <scope>NUCLEOTIDE SEQUENCE [LARGE SCALE GENOMIC DNA]</scope>
    <source>
        <strain evidence="6 7">X5P3</strain>
    </source>
</reference>
<name>A0A7W7ZRD9_9BACT</name>
<dbReference type="RefSeq" id="WP_184255431.1">
    <property type="nucleotide sequence ID" value="NZ_JACHIO010000008.1"/>
</dbReference>
<accession>A0A7W7ZRD9</accession>
<dbReference type="SMART" id="SM00345">
    <property type="entry name" value="HTH_GNTR"/>
    <property type="match status" value="1"/>
</dbReference>
<dbReference type="Gene3D" id="1.10.10.10">
    <property type="entry name" value="Winged helix-like DNA-binding domain superfamily/Winged helix DNA-binding domain"/>
    <property type="match status" value="1"/>
</dbReference>
<dbReference type="EMBL" id="JACHIO010000008">
    <property type="protein sequence ID" value="MBB5063911.1"/>
    <property type="molecule type" value="Genomic_DNA"/>
</dbReference>
<dbReference type="AlphaFoldDB" id="A0A7W7ZRD9"/>
<dbReference type="InterPro" id="IPR036390">
    <property type="entry name" value="WH_DNA-bd_sf"/>
</dbReference>